<dbReference type="STRING" id="867904.Metho_0269"/>
<dbReference type="GO" id="GO:0016787">
    <property type="term" value="F:hydrolase activity"/>
    <property type="evidence" value="ECO:0007669"/>
    <property type="project" value="UniProtKB-KW"/>
</dbReference>
<keyword evidence="9" id="KW-1185">Reference proteome</keyword>
<feature type="domain" description="KaiC" evidence="7">
    <location>
        <begin position="230"/>
        <end position="458"/>
    </location>
</feature>
<dbReference type="InterPro" id="IPR010624">
    <property type="entry name" value="KaiC_dom"/>
</dbReference>
<dbReference type="PIRSF" id="PIRSF039117">
    <property type="entry name" value="KaiC"/>
    <property type="match status" value="1"/>
</dbReference>
<dbReference type="HOGENOM" id="CLU_023669_4_2_2"/>
<evidence type="ECO:0000313" key="9">
    <source>
        <dbReference type="Proteomes" id="UP000010866"/>
    </source>
</evidence>
<evidence type="ECO:0000313" key="8">
    <source>
        <dbReference type="EMBL" id="AGB48546.1"/>
    </source>
</evidence>
<dbReference type="SUPFAM" id="SSF52540">
    <property type="entry name" value="P-loop containing nucleoside triphosphate hydrolases"/>
    <property type="match status" value="2"/>
</dbReference>
<evidence type="ECO:0000256" key="2">
    <source>
        <dbReference type="ARBA" id="ARBA00022553"/>
    </source>
</evidence>
<evidence type="ECO:0000259" key="7">
    <source>
        <dbReference type="PROSITE" id="PS51146"/>
    </source>
</evidence>
<dbReference type="EMBL" id="CP003362">
    <property type="protein sequence ID" value="AGB48546.1"/>
    <property type="molecule type" value="Genomic_DNA"/>
</dbReference>
<feature type="domain" description="KaiC" evidence="7">
    <location>
        <begin position="2"/>
        <end position="227"/>
    </location>
</feature>
<evidence type="ECO:0000256" key="3">
    <source>
        <dbReference type="ARBA" id="ARBA00022679"/>
    </source>
</evidence>
<dbReference type="InterPro" id="IPR030665">
    <property type="entry name" value="KaiC"/>
</dbReference>
<dbReference type="Gene3D" id="3.40.50.300">
    <property type="entry name" value="P-loop containing nucleotide triphosphate hydrolases"/>
    <property type="match status" value="2"/>
</dbReference>
<evidence type="ECO:0000256" key="5">
    <source>
        <dbReference type="ARBA" id="ARBA00022777"/>
    </source>
</evidence>
<dbReference type="PROSITE" id="PS51146">
    <property type="entry name" value="KAIC"/>
    <property type="match status" value="2"/>
</dbReference>
<dbReference type="GO" id="GO:0005524">
    <property type="term" value="F:ATP binding"/>
    <property type="evidence" value="ECO:0007669"/>
    <property type="project" value="InterPro"/>
</dbReference>
<evidence type="ECO:0000256" key="4">
    <source>
        <dbReference type="ARBA" id="ARBA00022737"/>
    </source>
</evidence>
<keyword evidence="2" id="KW-0597">Phosphoprotein</keyword>
<sequence>MEIVSTGIEGLDEVLGGGVLSPSTTFIAGTPGTGRTTLGMQSLCAAAKKGEKVLYVAISPKPESLIRQILSRFSFFEESIIIRTFNVSSVERDPLTMLVELGNIVSSLKPDRILIDPVTPIGFGFPEAERRRFIYSLNAALNEWDAVVYFTGTLESGAVKSNVISDIVDNIIYLSQNFDTHITRRYIELMKVSGMSSIQGEHTFEIGTDGISVYPKDIAQADHSIPASKERISTGISKLDGMLGGGLFKGSSNLIAGSTGTGKTVIGLQFVIEGAKKGETGLIINFEETPEELYLHASNFGWDLKGMEEKGKVKIIHTLPSSLDPNKHMMQLKKTIIQTGAQRIFLDAVNGFDYALMDPIVRKEHIAALTRMFRNLGITSLLTCLNPEGKECSNTCDIPIVTVADSVMILQQRLTSSGLRKSISIIKMRSSDHVKSPAIYEITSDGVVIEDITLEDKI</sequence>
<dbReference type="InterPro" id="IPR014774">
    <property type="entry name" value="KaiC-like_dom"/>
</dbReference>
<keyword evidence="6" id="KW-0378">Hydrolase</keyword>
<dbReference type="EC" id="2.7.11.1" evidence="1"/>
<dbReference type="PRINTS" id="PR01874">
    <property type="entry name" value="DNAREPAIRADA"/>
</dbReference>
<keyword evidence="3" id="KW-0808">Transferase</keyword>
<dbReference type="InterPro" id="IPR051347">
    <property type="entry name" value="Circadian_clock_KaiC-rel"/>
</dbReference>
<gene>
    <name evidence="8" type="ordered locus">Metho_0269</name>
</gene>
<dbReference type="OrthoDB" id="27015at2157"/>
<dbReference type="GO" id="GO:0004674">
    <property type="term" value="F:protein serine/threonine kinase activity"/>
    <property type="evidence" value="ECO:0007669"/>
    <property type="project" value="UniProtKB-EC"/>
</dbReference>
<dbReference type="Proteomes" id="UP000010866">
    <property type="component" value="Chromosome"/>
</dbReference>
<proteinExistence type="predicted"/>
<keyword evidence="5" id="KW-0418">Kinase</keyword>
<accession>L0KTU2</accession>
<evidence type="ECO:0000256" key="1">
    <source>
        <dbReference type="ARBA" id="ARBA00012513"/>
    </source>
</evidence>
<dbReference type="AlphaFoldDB" id="L0KTU2"/>
<protein>
    <recommendedName>
        <fullName evidence="1">non-specific serine/threonine protein kinase</fullName>
        <ecNumber evidence="1">2.7.11.1</ecNumber>
    </recommendedName>
</protein>
<dbReference type="InterPro" id="IPR027417">
    <property type="entry name" value="P-loop_NTPase"/>
</dbReference>
<evidence type="ECO:0000256" key="6">
    <source>
        <dbReference type="ARBA" id="ARBA00022801"/>
    </source>
</evidence>
<name>L0KTU2_METHD</name>
<dbReference type="KEGG" id="mhz:Metho_0269"/>
<dbReference type="PANTHER" id="PTHR42926">
    <property type="match status" value="1"/>
</dbReference>
<reference evidence="9" key="1">
    <citation type="submission" date="2012-02" db="EMBL/GenBank/DDBJ databases">
        <title>Complete sequence of chromosome of Methanomethylovorans hollandica DSM 15978.</title>
        <authorList>
            <person name="Lucas S."/>
            <person name="Copeland A."/>
            <person name="Lapidus A."/>
            <person name="Glavina del Rio T."/>
            <person name="Dalin E."/>
            <person name="Tice H."/>
            <person name="Bruce D."/>
            <person name="Goodwin L."/>
            <person name="Pitluck S."/>
            <person name="Peters L."/>
            <person name="Mikhailova N."/>
            <person name="Held B."/>
            <person name="Kyrpides N."/>
            <person name="Mavromatis K."/>
            <person name="Ivanova N."/>
            <person name="Brettin T."/>
            <person name="Detter J.C."/>
            <person name="Han C."/>
            <person name="Larimer F."/>
            <person name="Land M."/>
            <person name="Hauser L."/>
            <person name="Markowitz V."/>
            <person name="Cheng J.-F."/>
            <person name="Hugenholtz P."/>
            <person name="Woyke T."/>
            <person name="Wu D."/>
            <person name="Spring S."/>
            <person name="Schroeder M."/>
            <person name="Brambilla E."/>
            <person name="Klenk H.-P."/>
            <person name="Eisen J.A."/>
        </authorList>
    </citation>
    <scope>NUCLEOTIDE SEQUENCE [LARGE SCALE GENOMIC DNA]</scope>
    <source>
        <strain evidence="9">DSM 15978 / NBRC 107637 / DMS1</strain>
    </source>
</reference>
<organism evidence="8 9">
    <name type="scientific">Methanomethylovorans hollandica (strain DSM 15978 / NBRC 107637 / DMS1)</name>
    <dbReference type="NCBI Taxonomy" id="867904"/>
    <lineage>
        <taxon>Archaea</taxon>
        <taxon>Methanobacteriati</taxon>
        <taxon>Methanobacteriota</taxon>
        <taxon>Stenosarchaea group</taxon>
        <taxon>Methanomicrobia</taxon>
        <taxon>Methanosarcinales</taxon>
        <taxon>Methanosarcinaceae</taxon>
        <taxon>Methanomethylovorans</taxon>
    </lineage>
</organism>
<dbReference type="PANTHER" id="PTHR42926:SF1">
    <property type="entry name" value="CIRCADIAN CLOCK OSCILLATOR PROTEIN KAIC 1"/>
    <property type="match status" value="1"/>
</dbReference>
<keyword evidence="4" id="KW-0677">Repeat</keyword>
<dbReference type="Pfam" id="PF06745">
    <property type="entry name" value="ATPase"/>
    <property type="match status" value="2"/>
</dbReference>